<feature type="region of interest" description="Disordered" evidence="1">
    <location>
        <begin position="134"/>
        <end position="153"/>
    </location>
</feature>
<dbReference type="Proteomes" id="UP000094526">
    <property type="component" value="Unassembled WGS sequence"/>
</dbReference>
<keyword evidence="4" id="KW-1185">Reference proteome</keyword>
<feature type="transmembrane region" description="Helical" evidence="2">
    <location>
        <begin position="789"/>
        <end position="818"/>
    </location>
</feature>
<feature type="compositionally biased region" description="Basic and acidic residues" evidence="1">
    <location>
        <begin position="727"/>
        <end position="744"/>
    </location>
</feature>
<keyword evidence="2" id="KW-1133">Transmembrane helix</keyword>
<evidence type="ECO:0000256" key="2">
    <source>
        <dbReference type="SAM" id="Phobius"/>
    </source>
</evidence>
<keyword evidence="2" id="KW-0812">Transmembrane</keyword>
<sequence length="825" mass="90008">MTTANMAGFDVICFIQLMRAQTLQELAKMYDQPLELPEMPSIVTTGDRLYETNLRSILRYLKQVYKTCKRQGAAHASVEVLAHRAMVKQFHDVNDWAGNLLMTLEAPSGVKGLVDGDITAQDLREFLNSADAQISQGVTRSEPSASDPSLAAEDPITDGSIVIQTPEVCGISRLARIEYLLTTRTQASDNESTIFEFQGNKHGDSPELRPPTKLREFGFRHVSLPLLPALHPDARLDSSSTRRVSLPLLANDQQSLSFLELSGETLQEFIRGVEVSPDKLDNKNRWLDLVQTPDAVAFLGRSPTAQKLKQFMALRGLEWVVRVRGKWNHQSNAKMLEKGPLRPAMPVRESAVVDEITSDRTSTEAPSIDVASNITSTNGAALGGSPFGSIALYDTSVSKEPAVAEQKILEDASHADTVIFEPGSPPEKLLAEESSTEQLTSNLAHVFPWLNSDAEKEATRKPAVIAPVASELACTSGDDSHNLTHVFVWRTPCYTDSLGEADNLEPGTDPADDTCVGEEQFDEQLTATNENLSLVEEEPASGNACHDLDIDEICAPNPAAHISEWSARNASERPFIDRPVVQEPIQETVQIEQPIFETSTSPSNSHACVQPHSFEGLDLVKTDARNISAYESLDGTLDHIFVFQKSHAPNSSASAGDDHPIEKITRLDSFETTSEVHVGNQEQAINTSEDDPSDKKKLYYLAEETAIIDLEDPSKKILTEDAVQPVHSDEAVEHSIKPDLHAGTDRNTSLISSSKSHAGTAITAKDPSPSPHSSQDEPPVLTPWSLTPILAGAAASAFIVSAFCPALSATMLWASVIYTKNKLRY</sequence>
<dbReference type="EMBL" id="LGRB01000011">
    <property type="protein sequence ID" value="OCT49401.1"/>
    <property type="molecule type" value="Genomic_DNA"/>
</dbReference>
<comment type="caution">
    <text evidence="3">The sequence shown here is derived from an EMBL/GenBank/DDBJ whole genome shotgun (WGS) entry which is preliminary data.</text>
</comment>
<accession>A0A1C1CLR5</accession>
<evidence type="ECO:0000256" key="1">
    <source>
        <dbReference type="SAM" id="MobiDB-lite"/>
    </source>
</evidence>
<protein>
    <submittedName>
        <fullName evidence="3">Uncharacterized protein</fullName>
    </submittedName>
</protein>
<keyword evidence="2" id="KW-0472">Membrane</keyword>
<feature type="compositionally biased region" description="Polar residues" evidence="1">
    <location>
        <begin position="745"/>
        <end position="757"/>
    </location>
</feature>
<dbReference type="VEuPathDB" id="FungiDB:CLCR_04589"/>
<dbReference type="AlphaFoldDB" id="A0A1C1CLR5"/>
<dbReference type="OrthoDB" id="4161243at2759"/>
<evidence type="ECO:0000313" key="3">
    <source>
        <dbReference type="EMBL" id="OCT49401.1"/>
    </source>
</evidence>
<feature type="region of interest" description="Disordered" evidence="1">
    <location>
        <begin position="674"/>
        <end position="693"/>
    </location>
</feature>
<feature type="compositionally biased region" description="Polar residues" evidence="1">
    <location>
        <begin position="134"/>
        <end position="147"/>
    </location>
</feature>
<proteinExistence type="predicted"/>
<reference evidence="4" key="1">
    <citation type="submission" date="2015-07" db="EMBL/GenBank/DDBJ databases">
        <authorList>
            <person name="Teixeira M.M."/>
            <person name="Souza R.C."/>
            <person name="Almeida L.G."/>
            <person name="Vicente V.A."/>
            <person name="de Hoog S."/>
            <person name="Bocca A.L."/>
            <person name="de Almeida S.R."/>
            <person name="Vasconcelos A.T."/>
            <person name="Felipe M.S."/>
        </authorList>
    </citation>
    <scope>NUCLEOTIDE SEQUENCE [LARGE SCALE GENOMIC DNA]</scope>
    <source>
        <strain evidence="4">KSF</strain>
    </source>
</reference>
<organism evidence="3 4">
    <name type="scientific">Cladophialophora carrionii</name>
    <dbReference type="NCBI Taxonomy" id="86049"/>
    <lineage>
        <taxon>Eukaryota</taxon>
        <taxon>Fungi</taxon>
        <taxon>Dikarya</taxon>
        <taxon>Ascomycota</taxon>
        <taxon>Pezizomycotina</taxon>
        <taxon>Eurotiomycetes</taxon>
        <taxon>Chaetothyriomycetidae</taxon>
        <taxon>Chaetothyriales</taxon>
        <taxon>Herpotrichiellaceae</taxon>
        <taxon>Cladophialophora</taxon>
    </lineage>
</organism>
<evidence type="ECO:0000313" key="4">
    <source>
        <dbReference type="Proteomes" id="UP000094526"/>
    </source>
</evidence>
<dbReference type="VEuPathDB" id="FungiDB:G647_03316"/>
<name>A0A1C1CLR5_9EURO</name>
<feature type="region of interest" description="Disordered" evidence="1">
    <location>
        <begin position="726"/>
        <end position="780"/>
    </location>
</feature>
<feature type="compositionally biased region" description="Polar residues" evidence="1">
    <location>
        <begin position="674"/>
        <end position="687"/>
    </location>
</feature>
<gene>
    <name evidence="3" type="ORF">CLCR_04589</name>
</gene>